<dbReference type="Gene3D" id="3.30.70.360">
    <property type="match status" value="1"/>
</dbReference>
<comment type="cofactor">
    <cofactor evidence="11">
        <name>Zn(2+)</name>
        <dbReference type="ChEBI" id="CHEBI:29105"/>
    </cofactor>
    <text evidence="11">Binds 2 Zn(2+) ions per subunit.</text>
</comment>
<dbReference type="EMBL" id="JAJEQC010000001">
    <property type="protein sequence ID" value="MCC2135857.1"/>
    <property type="molecule type" value="Genomic_DNA"/>
</dbReference>
<dbReference type="NCBIfam" id="NF009920">
    <property type="entry name" value="PRK13381.1"/>
    <property type="match status" value="1"/>
</dbReference>
<comment type="similarity">
    <text evidence="2">Belongs to the peptidase M20B family.</text>
</comment>
<dbReference type="CDD" id="cd03892">
    <property type="entry name" value="M20_peptT"/>
    <property type="match status" value="1"/>
</dbReference>
<gene>
    <name evidence="13" type="primary">pepT</name>
    <name evidence="13" type="ORF">LKD31_02355</name>
</gene>
<evidence type="ECO:0000256" key="7">
    <source>
        <dbReference type="ARBA" id="ARBA00022833"/>
    </source>
</evidence>
<dbReference type="AlphaFoldDB" id="A0AAE3DHT2"/>
<feature type="binding site" evidence="11">
    <location>
        <position position="139"/>
    </location>
    <ligand>
        <name>Zn(2+)</name>
        <dbReference type="ChEBI" id="CHEBI:29105"/>
        <label>1</label>
    </ligand>
</feature>
<keyword evidence="5 11" id="KW-0479">Metal-binding</keyword>
<evidence type="ECO:0000313" key="13">
    <source>
        <dbReference type="EMBL" id="MCC2135857.1"/>
    </source>
</evidence>
<dbReference type="Proteomes" id="UP001199424">
    <property type="component" value="Unassembled WGS sequence"/>
</dbReference>
<evidence type="ECO:0000256" key="8">
    <source>
        <dbReference type="ARBA" id="ARBA00023049"/>
    </source>
</evidence>
<evidence type="ECO:0000259" key="12">
    <source>
        <dbReference type="Pfam" id="PF07687"/>
    </source>
</evidence>
<comment type="catalytic activity">
    <reaction evidence="1">
        <text>Release of the N-terminal residue from a tripeptide.</text>
        <dbReference type="EC" id="3.4.11.4"/>
    </reaction>
</comment>
<evidence type="ECO:0000256" key="11">
    <source>
        <dbReference type="PIRSR" id="PIRSR037215-2"/>
    </source>
</evidence>
<keyword evidence="14" id="KW-1185">Reference proteome</keyword>
<sequence>MSVKEKFLDYVSYDTQSDSSSTTMPSTMKQKLLAQHLADEMVAMGIEDAHMDEWGYVYGTIPANCEKKNVIGFIAHMDTAEEVSGANVKARVIENYDGEDIVLNKELGIVTDVENFPILKKFKGKTLIVTDGTTLLGADDKAGVAEIMQAAEDIIKNNLPHGEIHIAFTPDEEIGAGPDKFDVKGFGCDFAYTLDGGELGGLDYENFNGTSAEVEITGRSVHPGSAKNKMINASRVAMEFASLLPSREVPENTEGYEGFAHLNNMEGDVEHAHLHYIIRDHDRDLLEARKDKFNLAAEFINRKYGLELVKVTLKDAYSNMKEMILPHQEILDVARTAMRKNGVEPVTTPIRGGTDGARLSFMGLPCPNLCTGGELAHGRNEFAVLEEMETIVEIVKSIAELVE</sequence>
<dbReference type="Pfam" id="PF07687">
    <property type="entry name" value="M20_dimer"/>
    <property type="match status" value="1"/>
</dbReference>
<dbReference type="InterPro" id="IPR036264">
    <property type="entry name" value="Bact_exopeptidase_dim_dom"/>
</dbReference>
<dbReference type="InterPro" id="IPR001261">
    <property type="entry name" value="ArgE/DapE_CS"/>
</dbReference>
<dbReference type="EC" id="3.4.11.4" evidence="9"/>
<dbReference type="PROSITE" id="PS00758">
    <property type="entry name" value="ARGE_DAPE_CPG2_1"/>
    <property type="match status" value="1"/>
</dbReference>
<accession>A0AAE3DHT2</accession>
<reference evidence="13" key="1">
    <citation type="submission" date="2021-10" db="EMBL/GenBank/DDBJ databases">
        <title>Anaerobic single-cell dispensing facilitates the cultivation of human gut bacteria.</title>
        <authorList>
            <person name="Afrizal A."/>
        </authorList>
    </citation>
    <scope>NUCLEOTIDE SEQUENCE</scope>
    <source>
        <strain evidence="13">CLA-AA-H250</strain>
    </source>
</reference>
<proteinExistence type="inferred from homology"/>
<organism evidence="13 14">
    <name type="scientific">Hominenteromicrobium mulieris</name>
    <dbReference type="NCBI Taxonomy" id="2885357"/>
    <lineage>
        <taxon>Bacteria</taxon>
        <taxon>Bacillati</taxon>
        <taxon>Bacillota</taxon>
        <taxon>Clostridia</taxon>
        <taxon>Eubacteriales</taxon>
        <taxon>Oscillospiraceae</taxon>
        <taxon>Hominenteromicrobium</taxon>
    </lineage>
</organism>
<evidence type="ECO:0000256" key="5">
    <source>
        <dbReference type="ARBA" id="ARBA00022723"/>
    </source>
</evidence>
<dbReference type="Gene3D" id="3.40.630.10">
    <property type="entry name" value="Zn peptidases"/>
    <property type="match status" value="1"/>
</dbReference>
<dbReference type="GO" id="GO:0005829">
    <property type="term" value="C:cytosol"/>
    <property type="evidence" value="ECO:0007669"/>
    <property type="project" value="TreeGrafter"/>
</dbReference>
<feature type="binding site" evidence="11">
    <location>
        <position position="173"/>
    </location>
    <ligand>
        <name>Zn(2+)</name>
        <dbReference type="ChEBI" id="CHEBI:29105"/>
        <label>2</label>
    </ligand>
</feature>
<dbReference type="GO" id="GO:0008270">
    <property type="term" value="F:zinc ion binding"/>
    <property type="evidence" value="ECO:0007669"/>
    <property type="project" value="InterPro"/>
</dbReference>
<keyword evidence="6 13" id="KW-0378">Hydrolase</keyword>
<dbReference type="SUPFAM" id="SSF53187">
    <property type="entry name" value="Zn-dependent exopeptidases"/>
    <property type="match status" value="1"/>
</dbReference>
<evidence type="ECO:0000256" key="9">
    <source>
        <dbReference type="NCBIfam" id="TIGR01882"/>
    </source>
</evidence>
<feature type="binding site" evidence="11">
    <location>
        <position position="377"/>
    </location>
    <ligand>
        <name>Zn(2+)</name>
        <dbReference type="ChEBI" id="CHEBI:29105"/>
        <label>2</label>
    </ligand>
</feature>
<protein>
    <recommendedName>
        <fullName evidence="9">Peptidase T</fullName>
        <ecNumber evidence="9">3.4.11.4</ecNumber>
    </recommendedName>
</protein>
<keyword evidence="4" id="KW-0645">Protease</keyword>
<dbReference type="InterPro" id="IPR010161">
    <property type="entry name" value="Peptidase_M20B"/>
</dbReference>
<evidence type="ECO:0000313" key="14">
    <source>
        <dbReference type="Proteomes" id="UP001199424"/>
    </source>
</evidence>
<keyword evidence="7 11" id="KW-0862">Zinc</keyword>
<name>A0AAE3DHT2_9FIRM</name>
<evidence type="ECO:0000256" key="6">
    <source>
        <dbReference type="ARBA" id="ARBA00022801"/>
    </source>
</evidence>
<dbReference type="PANTHER" id="PTHR42994:SF1">
    <property type="entry name" value="PEPTIDASE T"/>
    <property type="match status" value="1"/>
</dbReference>
<dbReference type="NCBIfam" id="NF003976">
    <property type="entry name" value="PRK05469.1"/>
    <property type="match status" value="1"/>
</dbReference>
<dbReference type="NCBIfam" id="TIGR01882">
    <property type="entry name" value="peptidase-T"/>
    <property type="match status" value="1"/>
</dbReference>
<dbReference type="Pfam" id="PF01546">
    <property type="entry name" value="Peptidase_M20"/>
    <property type="match status" value="1"/>
</dbReference>
<feature type="active site" description="Proton acceptor" evidence="10">
    <location>
        <position position="172"/>
    </location>
</feature>
<dbReference type="PROSITE" id="PS00759">
    <property type="entry name" value="ARGE_DAPE_CPG2_2"/>
    <property type="match status" value="1"/>
</dbReference>
<evidence type="ECO:0000256" key="1">
    <source>
        <dbReference type="ARBA" id="ARBA00000870"/>
    </source>
</evidence>
<dbReference type="GO" id="GO:0045148">
    <property type="term" value="F:tripeptide aminopeptidase activity"/>
    <property type="evidence" value="ECO:0007669"/>
    <property type="project" value="UniProtKB-UniRule"/>
</dbReference>
<dbReference type="GO" id="GO:0006508">
    <property type="term" value="P:proteolysis"/>
    <property type="evidence" value="ECO:0007669"/>
    <property type="project" value="UniProtKB-UniRule"/>
</dbReference>
<dbReference type="SUPFAM" id="SSF55031">
    <property type="entry name" value="Bacterial exopeptidase dimerisation domain"/>
    <property type="match status" value="1"/>
</dbReference>
<keyword evidence="3 13" id="KW-0031">Aminopeptidase</keyword>
<feature type="domain" description="Peptidase M20 dimerisation" evidence="12">
    <location>
        <begin position="204"/>
        <end position="298"/>
    </location>
</feature>
<dbReference type="InterPro" id="IPR002933">
    <property type="entry name" value="Peptidase_M20"/>
</dbReference>
<evidence type="ECO:0000256" key="10">
    <source>
        <dbReference type="PIRSR" id="PIRSR037215-1"/>
    </source>
</evidence>
<keyword evidence="8" id="KW-0482">Metalloprotease</keyword>
<evidence type="ECO:0000256" key="2">
    <source>
        <dbReference type="ARBA" id="ARBA00009692"/>
    </source>
</evidence>
<dbReference type="RefSeq" id="WP_308448453.1">
    <property type="nucleotide sequence ID" value="NZ_JAJEQC010000001.1"/>
</dbReference>
<feature type="binding site" evidence="11">
    <location>
        <position position="76"/>
    </location>
    <ligand>
        <name>Zn(2+)</name>
        <dbReference type="ChEBI" id="CHEBI:29105"/>
        <label>1</label>
    </ligand>
</feature>
<evidence type="ECO:0000256" key="3">
    <source>
        <dbReference type="ARBA" id="ARBA00022438"/>
    </source>
</evidence>
<dbReference type="PANTHER" id="PTHR42994">
    <property type="entry name" value="PEPTIDASE T"/>
    <property type="match status" value="1"/>
</dbReference>
<feature type="active site" evidence="10">
    <location>
        <position position="78"/>
    </location>
</feature>
<feature type="binding site" evidence="11">
    <location>
        <position position="139"/>
    </location>
    <ligand>
        <name>Zn(2+)</name>
        <dbReference type="ChEBI" id="CHEBI:29105"/>
        <label>2</label>
    </ligand>
</feature>
<dbReference type="InterPro" id="IPR011650">
    <property type="entry name" value="Peptidase_M20_dimer"/>
</dbReference>
<dbReference type="GO" id="GO:0008237">
    <property type="term" value="F:metallopeptidase activity"/>
    <property type="evidence" value="ECO:0007669"/>
    <property type="project" value="UniProtKB-KW"/>
</dbReference>
<dbReference type="PIRSF" id="PIRSF037215">
    <property type="entry name" value="Peptidase_M20B"/>
    <property type="match status" value="1"/>
</dbReference>
<feature type="binding site" evidence="11">
    <location>
        <position position="195"/>
    </location>
    <ligand>
        <name>Zn(2+)</name>
        <dbReference type="ChEBI" id="CHEBI:29105"/>
        <label>1</label>
    </ligand>
</feature>
<comment type="caution">
    <text evidence="13">The sequence shown here is derived from an EMBL/GenBank/DDBJ whole genome shotgun (WGS) entry which is preliminary data.</text>
</comment>
<evidence type="ECO:0000256" key="4">
    <source>
        <dbReference type="ARBA" id="ARBA00022670"/>
    </source>
</evidence>
<dbReference type="GO" id="GO:0006518">
    <property type="term" value="P:peptide metabolic process"/>
    <property type="evidence" value="ECO:0007669"/>
    <property type="project" value="InterPro"/>
</dbReference>